<protein>
    <submittedName>
        <fullName evidence="4">Histone acetyltransferase KAT6B-like</fullName>
    </submittedName>
</protein>
<dbReference type="STRING" id="4432.A0A1U8BL83"/>
<dbReference type="FunCoup" id="A0A1U8BL83">
    <property type="interactions" value="2324"/>
</dbReference>
<evidence type="ECO:0000313" key="4">
    <source>
        <dbReference type="RefSeq" id="XP_010277711.1"/>
    </source>
</evidence>
<evidence type="ECO:0000256" key="2">
    <source>
        <dbReference type="SAM" id="MobiDB-lite"/>
    </source>
</evidence>
<feature type="compositionally biased region" description="Acidic residues" evidence="2">
    <location>
        <begin position="151"/>
        <end position="161"/>
    </location>
</feature>
<name>A0A1U8BL83_NELNU</name>
<feature type="coiled-coil region" evidence="1">
    <location>
        <begin position="758"/>
        <end position="818"/>
    </location>
</feature>
<dbReference type="PANTHER" id="PTHR35120:SF2">
    <property type="entry name" value="AMINOTRANSFERASE-LIKE PLANT MOBILE DOMAIN-CONTAINING PROTEIN"/>
    <property type="match status" value="1"/>
</dbReference>
<gene>
    <name evidence="4" type="primary">LOC104612094</name>
</gene>
<feature type="compositionally biased region" description="Acidic residues" evidence="2">
    <location>
        <begin position="67"/>
        <end position="78"/>
    </location>
</feature>
<dbReference type="GeneID" id="104612094"/>
<feature type="compositionally biased region" description="Polar residues" evidence="2">
    <location>
        <begin position="53"/>
        <end position="65"/>
    </location>
</feature>
<dbReference type="OMA" id="FRIMVNR"/>
<dbReference type="OrthoDB" id="1935530at2759"/>
<dbReference type="InParanoid" id="A0A1U8BL83"/>
<dbReference type="RefSeq" id="XP_010277711.1">
    <property type="nucleotide sequence ID" value="XM_010279409.2"/>
</dbReference>
<sequence>MTKKRYRRPRTRSQVEDLQEQQQEEDEVQNPKMVEDESSQPSESQSPNLIGVGQSQSPEGDQNPQVIEEEPSQPSEEDQNLKSVEDEPAQPSEVQNPKLVEDHPSRPSEDQNQEVQEIQEIEDPEDQSKEKDHFEEIEDDEEQQPLHEGEGGQEEDEEEPEGMSISPTLPPPPLAEDITIPDVVQDNPTHPASNVSRKAPKKKKSFKNRKRPAFEKKLQTLKENMKPIPFSPCKTLDFSKHEKLLKRLGLWDFAHLELDCDIRTDLLAQLVVNYNPAQRCSFVNESRIKLNRADLGRALKLPGKKDKTNSAEASESEPEVLSEESISFIEEFVSNWFILHEDTWILPDEIVTWNRLIREGQPQKVDWAGLIWFMVEKELLQASDLTFCYYAPHLQYLMKSQKKDLFEDVPKEEIDPKEEQEEDAKEEVFIKEEGEGDAAAEMKMCNLDDIQGQESDKQEIELTLGQGKIEIEQQARDEDLTDFQECKGEEEPGQWLLDGKNNDGEHFLQRCNLNEVEASECQRENKEEKEMEEEDRYGLSSKGHTLEQLSSTELIQAMGTANVYNGAPVNLVDHSSGDLLAPRADPAIHPGGPSIFGNSCKREISHEDDVHHHTFGDHHKRMRNNGPWDNKSFDFDTCMEQAQNLIHKARMMHAAREQAYMNANVDQQFLITELENRQRIIQELQNSKIYERQKGQLEIYRLERELYVMDNLLNGYKKALKETRRAFAEYRERFPQPEEPLYKDVGGPGGDVLTSTELEKLRLEREEEEKLKRLIAEQQLNEFQVQWYGTLEQHLETVQCLDNRLLDLEKEVKLLKEKLVKRKSVLECSVE</sequence>
<feature type="compositionally biased region" description="Polar residues" evidence="2">
    <location>
        <begin position="186"/>
        <end position="195"/>
    </location>
</feature>
<keyword evidence="3" id="KW-1185">Reference proteome</keyword>
<feature type="compositionally biased region" description="Basic residues" evidence="2">
    <location>
        <begin position="198"/>
        <end position="211"/>
    </location>
</feature>
<dbReference type="eggNOG" id="ENOG502QR7V">
    <property type="taxonomic scope" value="Eukaryota"/>
</dbReference>
<keyword evidence="1" id="KW-0175">Coiled coil</keyword>
<feature type="compositionally biased region" description="Acidic residues" evidence="2">
    <location>
        <begin position="17"/>
        <end position="28"/>
    </location>
</feature>
<feature type="compositionally biased region" description="Basic residues" evidence="2">
    <location>
        <begin position="1"/>
        <end position="11"/>
    </location>
</feature>
<reference evidence="4" key="1">
    <citation type="submission" date="2025-08" db="UniProtKB">
        <authorList>
            <consortium name="RefSeq"/>
        </authorList>
    </citation>
    <scope>IDENTIFICATION</scope>
</reference>
<dbReference type="AlphaFoldDB" id="A0A1U8BL83"/>
<proteinExistence type="predicted"/>
<dbReference type="PANTHER" id="PTHR35120">
    <property type="entry name" value="HISTONE ACETYLTRANSFERASE KAT6B-LIKE"/>
    <property type="match status" value="1"/>
</dbReference>
<feature type="region of interest" description="Disordered" evidence="2">
    <location>
        <begin position="523"/>
        <end position="542"/>
    </location>
</feature>
<feature type="compositionally biased region" description="Basic and acidic residues" evidence="2">
    <location>
        <begin position="99"/>
        <end position="109"/>
    </location>
</feature>
<feature type="region of interest" description="Disordered" evidence="2">
    <location>
        <begin position="1"/>
        <end position="215"/>
    </location>
</feature>
<dbReference type="Proteomes" id="UP000189703">
    <property type="component" value="Unplaced"/>
</dbReference>
<dbReference type="KEGG" id="nnu:104612094"/>
<evidence type="ECO:0000313" key="3">
    <source>
        <dbReference type="Proteomes" id="UP000189703"/>
    </source>
</evidence>
<accession>A0A1U8BL83</accession>
<organism evidence="3 4">
    <name type="scientific">Nelumbo nucifera</name>
    <name type="common">Sacred lotus</name>
    <dbReference type="NCBI Taxonomy" id="4432"/>
    <lineage>
        <taxon>Eukaryota</taxon>
        <taxon>Viridiplantae</taxon>
        <taxon>Streptophyta</taxon>
        <taxon>Embryophyta</taxon>
        <taxon>Tracheophyta</taxon>
        <taxon>Spermatophyta</taxon>
        <taxon>Magnoliopsida</taxon>
        <taxon>Proteales</taxon>
        <taxon>Nelumbonaceae</taxon>
        <taxon>Nelumbo</taxon>
    </lineage>
</organism>
<evidence type="ECO:0000256" key="1">
    <source>
        <dbReference type="SAM" id="Coils"/>
    </source>
</evidence>